<accession>A0A8J2ZGQ7</accession>
<dbReference type="PANTHER" id="PTHR34512">
    <property type="entry name" value="CELL SURFACE PROTEIN"/>
    <property type="match status" value="1"/>
</dbReference>
<protein>
    <submittedName>
        <fullName evidence="2">Pyrrolo-quinoline quinone</fullName>
    </submittedName>
</protein>
<feature type="domain" description="Pyrrolo-quinoline quinone repeat" evidence="1">
    <location>
        <begin position="123"/>
        <end position="358"/>
    </location>
</feature>
<sequence length="443" mass="45752">MDLRITTITAGLIGLTVLAGCEEADVILPGERYGTREVLEGASTTDPAPMNGARAISLPAISSNGAWAQSPASPAMRVGNAALAASLSPVLSVDIGAGDSRRNRLNVDPVAADGRIFAMDSEHVLTAVSTSGQVLWRKPMIPARDTAQQAQGGGLAVSGGRLYVASGFGSLTALDPATGAEIWQQQLGGTATGAPSVQGDLAYVVSGDSRAWAIETATGRIRWQIESVESIHNFAGAPSPAIGAKSVIFGFGNGGVQAAFREGGMRRWNGAVSGSREGYAIATVSDLTGGPVIADGRVYVGNHSGRVAAFSEGSGDRLWTAQMGTLAPIWPAGDSVFLVSDTYKLVRLDASTGEQVWSVDLPGYEEVRRPQRRRDSAYAHHGPILAGGRLIVASSDGYLRSFDPTNGALTGVTEVPGGATTMPIVAGGTLYVVSTDGQLLGYR</sequence>
<dbReference type="SMART" id="SM00564">
    <property type="entry name" value="PQQ"/>
    <property type="match status" value="6"/>
</dbReference>
<dbReference type="InterPro" id="IPR011047">
    <property type="entry name" value="Quinoprotein_ADH-like_sf"/>
</dbReference>
<dbReference type="EMBL" id="BMJV01000001">
    <property type="protein sequence ID" value="GGG61027.1"/>
    <property type="molecule type" value="Genomic_DNA"/>
</dbReference>
<dbReference type="PANTHER" id="PTHR34512:SF30">
    <property type="entry name" value="OUTER MEMBRANE PROTEIN ASSEMBLY FACTOR BAMB"/>
    <property type="match status" value="1"/>
</dbReference>
<dbReference type="RefSeq" id="WP_308421479.1">
    <property type="nucleotide sequence ID" value="NZ_BMJV01000001.1"/>
</dbReference>
<dbReference type="InterPro" id="IPR015943">
    <property type="entry name" value="WD40/YVTN_repeat-like_dom_sf"/>
</dbReference>
<proteinExistence type="predicted"/>
<dbReference type="AlphaFoldDB" id="A0A8J2ZGQ7"/>
<dbReference type="PROSITE" id="PS51257">
    <property type="entry name" value="PROKAR_LIPOPROTEIN"/>
    <property type="match status" value="1"/>
</dbReference>
<organism evidence="2 3">
    <name type="scientific">Salipiger pallidus</name>
    <dbReference type="NCBI Taxonomy" id="1775170"/>
    <lineage>
        <taxon>Bacteria</taxon>
        <taxon>Pseudomonadati</taxon>
        <taxon>Pseudomonadota</taxon>
        <taxon>Alphaproteobacteria</taxon>
        <taxon>Rhodobacterales</taxon>
        <taxon>Roseobacteraceae</taxon>
        <taxon>Salipiger</taxon>
    </lineage>
</organism>
<dbReference type="InterPro" id="IPR018391">
    <property type="entry name" value="PQQ_b-propeller_rpt"/>
</dbReference>
<gene>
    <name evidence="2" type="ORF">GCM10011415_03830</name>
</gene>
<dbReference type="Gene3D" id="2.130.10.10">
    <property type="entry name" value="YVTN repeat-like/Quinoprotein amine dehydrogenase"/>
    <property type="match status" value="1"/>
</dbReference>
<keyword evidence="3" id="KW-1185">Reference proteome</keyword>
<comment type="caution">
    <text evidence="2">The sequence shown here is derived from an EMBL/GenBank/DDBJ whole genome shotgun (WGS) entry which is preliminary data.</text>
</comment>
<evidence type="ECO:0000313" key="3">
    <source>
        <dbReference type="Proteomes" id="UP000617145"/>
    </source>
</evidence>
<evidence type="ECO:0000259" key="1">
    <source>
        <dbReference type="Pfam" id="PF13360"/>
    </source>
</evidence>
<reference evidence="2" key="1">
    <citation type="journal article" date="2014" name="Int. J. Syst. Evol. Microbiol.">
        <title>Complete genome sequence of Corynebacterium casei LMG S-19264T (=DSM 44701T), isolated from a smear-ripened cheese.</title>
        <authorList>
            <consortium name="US DOE Joint Genome Institute (JGI-PGF)"/>
            <person name="Walter F."/>
            <person name="Albersmeier A."/>
            <person name="Kalinowski J."/>
            <person name="Ruckert C."/>
        </authorList>
    </citation>
    <scope>NUCLEOTIDE SEQUENCE</scope>
    <source>
        <strain evidence="2">CGMCC 1.15762</strain>
    </source>
</reference>
<evidence type="ECO:0000313" key="2">
    <source>
        <dbReference type="EMBL" id="GGG61027.1"/>
    </source>
</evidence>
<dbReference type="Pfam" id="PF13360">
    <property type="entry name" value="PQQ_2"/>
    <property type="match status" value="1"/>
</dbReference>
<name>A0A8J2ZGQ7_9RHOB</name>
<dbReference type="SUPFAM" id="SSF50998">
    <property type="entry name" value="Quinoprotein alcohol dehydrogenase-like"/>
    <property type="match status" value="1"/>
</dbReference>
<dbReference type="InterPro" id="IPR002372">
    <property type="entry name" value="PQQ_rpt_dom"/>
</dbReference>
<reference evidence="2" key="2">
    <citation type="submission" date="2020-09" db="EMBL/GenBank/DDBJ databases">
        <authorList>
            <person name="Sun Q."/>
            <person name="Zhou Y."/>
        </authorList>
    </citation>
    <scope>NUCLEOTIDE SEQUENCE</scope>
    <source>
        <strain evidence="2">CGMCC 1.15762</strain>
    </source>
</reference>
<dbReference type="Proteomes" id="UP000617145">
    <property type="component" value="Unassembled WGS sequence"/>
</dbReference>